<feature type="transmembrane region" description="Helical" evidence="1">
    <location>
        <begin position="42"/>
        <end position="61"/>
    </location>
</feature>
<sequence length="62" mass="6359">MSARPVVGGAQPPEQLPINNSTLLIMFILIVVAFAAYRDPKLATAIGAACAVGALLVVVLIV</sequence>
<evidence type="ECO:0000313" key="2">
    <source>
        <dbReference type="EMBL" id="MUN41635.1"/>
    </source>
</evidence>
<organism evidence="2 3">
    <name type="scientific">Actinomadura litoris</name>
    <dbReference type="NCBI Taxonomy" id="2678616"/>
    <lineage>
        <taxon>Bacteria</taxon>
        <taxon>Bacillati</taxon>
        <taxon>Actinomycetota</taxon>
        <taxon>Actinomycetes</taxon>
        <taxon>Streptosporangiales</taxon>
        <taxon>Thermomonosporaceae</taxon>
        <taxon>Actinomadura</taxon>
    </lineage>
</organism>
<dbReference type="AlphaFoldDB" id="A0A7K1LBR7"/>
<keyword evidence="3" id="KW-1185">Reference proteome</keyword>
<evidence type="ECO:0000313" key="3">
    <source>
        <dbReference type="Proteomes" id="UP000432015"/>
    </source>
</evidence>
<proteinExistence type="predicted"/>
<accession>A0A7K1LBR7</accession>
<comment type="caution">
    <text evidence="2">The sequence shown here is derived from an EMBL/GenBank/DDBJ whole genome shotgun (WGS) entry which is preliminary data.</text>
</comment>
<dbReference type="RefSeq" id="WP_156220808.1">
    <property type="nucleotide sequence ID" value="NZ_WOFH01000015.1"/>
</dbReference>
<gene>
    <name evidence="2" type="ORF">GNZ18_34360</name>
</gene>
<dbReference type="EMBL" id="WOFH01000015">
    <property type="protein sequence ID" value="MUN41635.1"/>
    <property type="molecule type" value="Genomic_DNA"/>
</dbReference>
<feature type="transmembrane region" description="Helical" evidence="1">
    <location>
        <begin position="20"/>
        <end position="37"/>
    </location>
</feature>
<dbReference type="Proteomes" id="UP000432015">
    <property type="component" value="Unassembled WGS sequence"/>
</dbReference>
<evidence type="ECO:0000256" key="1">
    <source>
        <dbReference type="SAM" id="Phobius"/>
    </source>
</evidence>
<keyword evidence="1" id="KW-0472">Membrane</keyword>
<keyword evidence="1" id="KW-1133">Transmembrane helix</keyword>
<reference evidence="2 3" key="1">
    <citation type="submission" date="2019-11" db="EMBL/GenBank/DDBJ databases">
        <authorList>
            <person name="Cao P."/>
        </authorList>
    </citation>
    <scope>NUCLEOTIDE SEQUENCE [LARGE SCALE GENOMIC DNA]</scope>
    <source>
        <strain evidence="2 3">NEAU-AAG5</strain>
    </source>
</reference>
<protein>
    <submittedName>
        <fullName evidence="2">Uncharacterized protein</fullName>
    </submittedName>
</protein>
<name>A0A7K1LBR7_9ACTN</name>
<keyword evidence="1" id="KW-0812">Transmembrane</keyword>